<dbReference type="GO" id="GO:0003676">
    <property type="term" value="F:nucleic acid binding"/>
    <property type="evidence" value="ECO:0007669"/>
    <property type="project" value="InterPro"/>
</dbReference>
<dbReference type="AlphaFoldDB" id="A0A9P7BZC1"/>
<accession>A0A9P7BZC1</accession>
<dbReference type="InterPro" id="IPR002562">
    <property type="entry name" value="3'-5'_exonuclease_dom"/>
</dbReference>
<evidence type="ECO:0000259" key="2">
    <source>
        <dbReference type="Pfam" id="PF01612"/>
    </source>
</evidence>
<protein>
    <recommendedName>
        <fullName evidence="2">3'-5' exonuclease domain-containing protein</fullName>
    </recommendedName>
</protein>
<dbReference type="Proteomes" id="UP000717996">
    <property type="component" value="Unassembled WGS sequence"/>
</dbReference>
<name>A0A9P7BZC1_RHIOR</name>
<proteinExistence type="predicted"/>
<dbReference type="Pfam" id="PF01612">
    <property type="entry name" value="DNA_pol_A_exo1"/>
    <property type="match status" value="1"/>
</dbReference>
<dbReference type="InterPro" id="IPR012337">
    <property type="entry name" value="RNaseH-like_sf"/>
</dbReference>
<reference evidence="3" key="1">
    <citation type="journal article" date="2020" name="Microb. Genom.">
        <title>Genetic diversity of clinical and environmental Mucorales isolates obtained from an investigation of mucormycosis cases among solid organ transplant recipients.</title>
        <authorList>
            <person name="Nguyen M.H."/>
            <person name="Kaul D."/>
            <person name="Muto C."/>
            <person name="Cheng S.J."/>
            <person name="Richter R.A."/>
            <person name="Bruno V.M."/>
            <person name="Liu G."/>
            <person name="Beyhan S."/>
            <person name="Sundermann A.J."/>
            <person name="Mounaud S."/>
            <person name="Pasculle A.W."/>
            <person name="Nierman W.C."/>
            <person name="Driscoll E."/>
            <person name="Cumbie R."/>
            <person name="Clancy C.J."/>
            <person name="Dupont C.L."/>
        </authorList>
    </citation>
    <scope>NUCLEOTIDE SEQUENCE</scope>
    <source>
        <strain evidence="3">GL16</strain>
    </source>
</reference>
<organism evidence="3 4">
    <name type="scientific">Rhizopus oryzae</name>
    <name type="common">Mucormycosis agent</name>
    <name type="synonym">Rhizopus arrhizus var. delemar</name>
    <dbReference type="NCBI Taxonomy" id="64495"/>
    <lineage>
        <taxon>Eukaryota</taxon>
        <taxon>Fungi</taxon>
        <taxon>Fungi incertae sedis</taxon>
        <taxon>Mucoromycota</taxon>
        <taxon>Mucoromycotina</taxon>
        <taxon>Mucoromycetes</taxon>
        <taxon>Mucorales</taxon>
        <taxon>Mucorineae</taxon>
        <taxon>Rhizopodaceae</taxon>
        <taxon>Rhizopus</taxon>
    </lineage>
</organism>
<sequence length="118" mass="12493">MDSLALRYLGYSTIKFEDVAGKGAKQIPFSQVGIDEASRYAAEAADITLRLPHALQPQLLAEPALDSVQWRADRHRRTAPAEPGPVRAHAGRAAEGHGAGRAQLQPGFAQAVAGGAVR</sequence>
<dbReference type="InterPro" id="IPR036397">
    <property type="entry name" value="RNaseH_sf"/>
</dbReference>
<dbReference type="GO" id="GO:0006139">
    <property type="term" value="P:nucleobase-containing compound metabolic process"/>
    <property type="evidence" value="ECO:0007669"/>
    <property type="project" value="InterPro"/>
</dbReference>
<dbReference type="GO" id="GO:0008408">
    <property type="term" value="F:3'-5' exonuclease activity"/>
    <property type="evidence" value="ECO:0007669"/>
    <property type="project" value="InterPro"/>
</dbReference>
<dbReference type="Gene3D" id="3.30.420.10">
    <property type="entry name" value="Ribonuclease H-like superfamily/Ribonuclease H"/>
    <property type="match status" value="1"/>
</dbReference>
<feature type="region of interest" description="Disordered" evidence="1">
    <location>
        <begin position="73"/>
        <end position="106"/>
    </location>
</feature>
<feature type="domain" description="3'-5' exonuclease" evidence="2">
    <location>
        <begin position="1"/>
        <end position="59"/>
    </location>
</feature>
<comment type="caution">
    <text evidence="3">The sequence shown here is derived from an EMBL/GenBank/DDBJ whole genome shotgun (WGS) entry which is preliminary data.</text>
</comment>
<gene>
    <name evidence="3" type="ORF">G6F51_014310</name>
</gene>
<evidence type="ECO:0000313" key="4">
    <source>
        <dbReference type="Proteomes" id="UP000717996"/>
    </source>
</evidence>
<dbReference type="EMBL" id="JAANIT010009235">
    <property type="protein sequence ID" value="KAG1526954.1"/>
    <property type="molecule type" value="Genomic_DNA"/>
</dbReference>
<evidence type="ECO:0000313" key="3">
    <source>
        <dbReference type="EMBL" id="KAG1526954.1"/>
    </source>
</evidence>
<dbReference type="SUPFAM" id="SSF53098">
    <property type="entry name" value="Ribonuclease H-like"/>
    <property type="match status" value="1"/>
</dbReference>
<evidence type="ECO:0000256" key="1">
    <source>
        <dbReference type="SAM" id="MobiDB-lite"/>
    </source>
</evidence>